<dbReference type="EMBL" id="PNFZ01000001">
    <property type="protein sequence ID" value="PMB99508.1"/>
    <property type="molecule type" value="Genomic_DNA"/>
</dbReference>
<evidence type="ECO:0000313" key="5">
    <source>
        <dbReference type="Proteomes" id="UP000549517"/>
    </source>
</evidence>
<dbReference type="AlphaFoldDB" id="A0A2N6PLF7"/>
<sequence length="73" mass="7409">MKTLLSIIVSALLWVVSAVAVCALAALVLLALAGQAGEELRPEGTHLTLTALAAVATATAVTLMARRRVAGLD</sequence>
<comment type="caution">
    <text evidence="3">The sequence shown here is derived from an EMBL/GenBank/DDBJ whole genome shotgun (WGS) entry which is preliminary data.</text>
</comment>
<keyword evidence="1" id="KW-0472">Membrane</keyword>
<organism evidence="3 4">
    <name type="scientific">Brevibacterium luteolum</name>
    <dbReference type="NCBI Taxonomy" id="199591"/>
    <lineage>
        <taxon>Bacteria</taxon>
        <taxon>Bacillati</taxon>
        <taxon>Actinomycetota</taxon>
        <taxon>Actinomycetes</taxon>
        <taxon>Micrococcales</taxon>
        <taxon>Brevibacteriaceae</taxon>
        <taxon>Brevibacterium</taxon>
    </lineage>
</organism>
<dbReference type="EMBL" id="JABEMC010000004">
    <property type="protein sequence ID" value="NNG79428.1"/>
    <property type="molecule type" value="Genomic_DNA"/>
</dbReference>
<dbReference type="Proteomes" id="UP000549517">
    <property type="component" value="Unassembled WGS sequence"/>
</dbReference>
<proteinExistence type="predicted"/>
<accession>A0A2N6PLF7</accession>
<dbReference type="RefSeq" id="WP_102160620.1">
    <property type="nucleotide sequence ID" value="NZ_BAAAKH010000009.1"/>
</dbReference>
<evidence type="ECO:0000313" key="2">
    <source>
        <dbReference type="EMBL" id="NNG79428.1"/>
    </source>
</evidence>
<keyword evidence="1" id="KW-1133">Transmembrane helix</keyword>
<reference evidence="3 4" key="1">
    <citation type="submission" date="2017-09" db="EMBL/GenBank/DDBJ databases">
        <title>Bacterial strain isolated from the female urinary microbiota.</title>
        <authorList>
            <person name="Thomas-White K."/>
            <person name="Kumar N."/>
            <person name="Forster S."/>
            <person name="Putonti C."/>
            <person name="Lawley T."/>
            <person name="Wolfe A.J."/>
        </authorList>
    </citation>
    <scope>NUCLEOTIDE SEQUENCE [LARGE SCALE GENOMIC DNA]</scope>
    <source>
        <strain evidence="3 4">UMB0680</strain>
    </source>
</reference>
<evidence type="ECO:0000313" key="4">
    <source>
        <dbReference type="Proteomes" id="UP000235703"/>
    </source>
</evidence>
<evidence type="ECO:0000256" key="1">
    <source>
        <dbReference type="SAM" id="Phobius"/>
    </source>
</evidence>
<gene>
    <name evidence="3" type="ORF">CJ198_03070</name>
    <name evidence="2" type="ORF">HLA91_08580</name>
</gene>
<keyword evidence="4" id="KW-1185">Reference proteome</keyword>
<feature type="transmembrane region" description="Helical" evidence="1">
    <location>
        <begin position="45"/>
        <end position="65"/>
    </location>
</feature>
<evidence type="ECO:0000313" key="3">
    <source>
        <dbReference type="EMBL" id="PMB99508.1"/>
    </source>
</evidence>
<name>A0A2N6PLF7_9MICO</name>
<keyword evidence="1" id="KW-0812">Transmembrane</keyword>
<reference evidence="2 5" key="2">
    <citation type="submission" date="2020-05" db="EMBL/GenBank/DDBJ databases">
        <title>MicrobeNet Type strains.</title>
        <authorList>
            <person name="Nicholson A.C."/>
        </authorList>
    </citation>
    <scope>NUCLEOTIDE SEQUENCE [LARGE SCALE GENOMIC DNA]</scope>
    <source>
        <strain evidence="2 5">CCUG 46604</strain>
    </source>
</reference>
<protein>
    <submittedName>
        <fullName evidence="3">Uncharacterized protein</fullName>
    </submittedName>
</protein>
<dbReference type="Proteomes" id="UP000235703">
    <property type="component" value="Unassembled WGS sequence"/>
</dbReference>
<feature type="transmembrane region" description="Helical" evidence="1">
    <location>
        <begin position="12"/>
        <end position="33"/>
    </location>
</feature>